<sequence length="68" mass="8016">MRNMLRAYDKQPQLKISLIYMIYSTTSSDFPSTKSNNEAIEYTEYIANKIPYTPDMKIPVFCGFFEFI</sequence>
<dbReference type="RefSeq" id="XP_059606537.1">
    <property type="nucleotide sequence ID" value="XM_059744717.1"/>
</dbReference>
<name>A0AAJ8BZ14_ASPNG</name>
<gene>
    <name evidence="1" type="ORF">An15g05600</name>
</gene>
<reference evidence="1" key="2">
    <citation type="submission" date="2025-08" db="UniProtKB">
        <authorList>
            <consortium name="RefSeq"/>
        </authorList>
    </citation>
    <scope>IDENTIFICATION</scope>
</reference>
<accession>A0AAJ8BZ14</accession>
<proteinExistence type="predicted"/>
<dbReference type="AlphaFoldDB" id="A0AAJ8BZ14"/>
<dbReference type="VEuPathDB" id="FungiDB:An15g05600"/>
<dbReference type="KEGG" id="ang:An15g05600"/>
<protein>
    <submittedName>
        <fullName evidence="1">Uncharacterized protein</fullName>
    </submittedName>
</protein>
<organism evidence="1">
    <name type="scientific">Aspergillus niger</name>
    <dbReference type="NCBI Taxonomy" id="5061"/>
    <lineage>
        <taxon>Eukaryota</taxon>
        <taxon>Fungi</taxon>
        <taxon>Dikarya</taxon>
        <taxon>Ascomycota</taxon>
        <taxon>Pezizomycotina</taxon>
        <taxon>Eurotiomycetes</taxon>
        <taxon>Eurotiomycetidae</taxon>
        <taxon>Eurotiales</taxon>
        <taxon>Aspergillaceae</taxon>
        <taxon>Aspergillus</taxon>
        <taxon>Aspergillus subgen. Circumdati</taxon>
    </lineage>
</organism>
<reference evidence="1" key="1">
    <citation type="submission" date="2025-02" db="EMBL/GenBank/DDBJ databases">
        <authorList>
            <consortium name="NCBI Genome Project"/>
        </authorList>
    </citation>
    <scope>NUCLEOTIDE SEQUENCE</scope>
</reference>
<evidence type="ECO:0000313" key="1">
    <source>
        <dbReference type="RefSeq" id="XP_059606537.1"/>
    </source>
</evidence>
<dbReference type="GeneID" id="84593224"/>